<dbReference type="Proteomes" id="UP001178507">
    <property type="component" value="Unassembled WGS sequence"/>
</dbReference>
<reference evidence="1" key="1">
    <citation type="submission" date="2023-08" db="EMBL/GenBank/DDBJ databases">
        <authorList>
            <person name="Chen Y."/>
            <person name="Shah S."/>
            <person name="Dougan E. K."/>
            <person name="Thang M."/>
            <person name="Chan C."/>
        </authorList>
    </citation>
    <scope>NUCLEOTIDE SEQUENCE</scope>
</reference>
<dbReference type="AlphaFoldDB" id="A0AA36MTB8"/>
<sequence length="348" mass="39354">MSAWPQVPIWSKGTRRPKVRFTAALATLICVVPVFSEGTPSSRLCDAVAASAAAEERQGHQLLQVTSRELRMQEREAVNETAAEDSVGGANLQFIHIPCTFGHTVEEAGAGGLLAALLNLEGHDAARWGELHPGLQGISKITGCNLFYTPPKYWPSETAELLRNQTLFSMLRDPYDRLANEFRMQVGNTDSAYLLLTRSDISAREGNLEREGEEYQRFYRECDVNGYLQVELRKYLAGDRFRGNCHLLPSSEFASTPYGPVEWIDERFIPDSFDRYMESHKAKPRMTMPLHNVWCNDISAYSLNEETKQLIRQVYAADFELICKTFGHCDKEEMFCHENIPNMCGSKP</sequence>
<keyword evidence="2" id="KW-1185">Reference proteome</keyword>
<dbReference type="EMBL" id="CAUJNA010000613">
    <property type="protein sequence ID" value="CAJ1379261.1"/>
    <property type="molecule type" value="Genomic_DNA"/>
</dbReference>
<proteinExistence type="predicted"/>
<gene>
    <name evidence="1" type="ORF">EVOR1521_LOCUS7553</name>
</gene>
<evidence type="ECO:0008006" key="3">
    <source>
        <dbReference type="Google" id="ProtNLM"/>
    </source>
</evidence>
<evidence type="ECO:0000313" key="1">
    <source>
        <dbReference type="EMBL" id="CAJ1379261.1"/>
    </source>
</evidence>
<comment type="caution">
    <text evidence="1">The sequence shown here is derived from an EMBL/GenBank/DDBJ whole genome shotgun (WGS) entry which is preliminary data.</text>
</comment>
<protein>
    <recommendedName>
        <fullName evidence="3">Sulfotransferase</fullName>
    </recommendedName>
</protein>
<accession>A0AA36MTB8</accession>
<evidence type="ECO:0000313" key="2">
    <source>
        <dbReference type="Proteomes" id="UP001178507"/>
    </source>
</evidence>
<organism evidence="1 2">
    <name type="scientific">Effrenium voratum</name>
    <dbReference type="NCBI Taxonomy" id="2562239"/>
    <lineage>
        <taxon>Eukaryota</taxon>
        <taxon>Sar</taxon>
        <taxon>Alveolata</taxon>
        <taxon>Dinophyceae</taxon>
        <taxon>Suessiales</taxon>
        <taxon>Symbiodiniaceae</taxon>
        <taxon>Effrenium</taxon>
    </lineage>
</organism>
<name>A0AA36MTB8_9DINO</name>